<dbReference type="PANTHER" id="PTHR14614">
    <property type="entry name" value="HEPATOCELLULAR CARCINOMA-ASSOCIATED ANTIGEN"/>
    <property type="match status" value="1"/>
</dbReference>
<name>A0AAX4JSB6_9TREE</name>
<dbReference type="Pfam" id="PF10294">
    <property type="entry name" value="Methyltransf_16"/>
    <property type="match status" value="1"/>
</dbReference>
<dbReference type="RefSeq" id="XP_066075064.1">
    <property type="nucleotide sequence ID" value="XM_066218967.1"/>
</dbReference>
<reference evidence="2 3" key="1">
    <citation type="submission" date="2024-01" db="EMBL/GenBank/DDBJ databases">
        <title>Comparative genomics of Cryptococcus and Kwoniella reveals pathogenesis evolution and contrasting modes of karyotype evolution via chromosome fusion or intercentromeric recombination.</title>
        <authorList>
            <person name="Coelho M.A."/>
            <person name="David-Palma M."/>
            <person name="Shea T."/>
            <person name="Bowers K."/>
            <person name="McGinley-Smith S."/>
            <person name="Mohammad A.W."/>
            <person name="Gnirke A."/>
            <person name="Yurkov A.M."/>
            <person name="Nowrousian M."/>
            <person name="Sun S."/>
            <person name="Cuomo C.A."/>
            <person name="Heitman J."/>
        </authorList>
    </citation>
    <scope>NUCLEOTIDE SEQUENCE [LARGE SCALE GENOMIC DNA]</scope>
    <source>
        <strain evidence="2 3">CBS 6074</strain>
    </source>
</reference>
<feature type="compositionally biased region" description="Low complexity" evidence="1">
    <location>
        <begin position="249"/>
        <end position="261"/>
    </location>
</feature>
<dbReference type="SUPFAM" id="SSF53335">
    <property type="entry name" value="S-adenosyl-L-methionine-dependent methyltransferases"/>
    <property type="match status" value="1"/>
</dbReference>
<evidence type="ECO:0000313" key="3">
    <source>
        <dbReference type="Proteomes" id="UP001355207"/>
    </source>
</evidence>
<feature type="compositionally biased region" description="Low complexity" evidence="1">
    <location>
        <begin position="270"/>
        <end position="290"/>
    </location>
</feature>
<keyword evidence="3" id="KW-1185">Reference proteome</keyword>
<proteinExistence type="predicted"/>
<dbReference type="EMBL" id="CP144101">
    <property type="protein sequence ID" value="WWC88301.1"/>
    <property type="molecule type" value="Genomic_DNA"/>
</dbReference>
<feature type="compositionally biased region" description="Acidic residues" evidence="1">
    <location>
        <begin position="116"/>
        <end position="134"/>
    </location>
</feature>
<feature type="region of interest" description="Disordered" evidence="1">
    <location>
        <begin position="106"/>
        <end position="139"/>
    </location>
</feature>
<dbReference type="GeneID" id="91093879"/>
<evidence type="ECO:0000256" key="1">
    <source>
        <dbReference type="SAM" id="MobiDB-lite"/>
    </source>
</evidence>
<dbReference type="GO" id="GO:0008757">
    <property type="term" value="F:S-adenosylmethionine-dependent methyltransferase activity"/>
    <property type="evidence" value="ECO:0007669"/>
    <property type="project" value="UniProtKB-ARBA"/>
</dbReference>
<organism evidence="2 3">
    <name type="scientific">Kwoniella dendrophila CBS 6074</name>
    <dbReference type="NCBI Taxonomy" id="1295534"/>
    <lineage>
        <taxon>Eukaryota</taxon>
        <taxon>Fungi</taxon>
        <taxon>Dikarya</taxon>
        <taxon>Basidiomycota</taxon>
        <taxon>Agaricomycotina</taxon>
        <taxon>Tremellomycetes</taxon>
        <taxon>Tremellales</taxon>
        <taxon>Cryptococcaceae</taxon>
        <taxon>Kwoniella</taxon>
    </lineage>
</organism>
<feature type="region of interest" description="Disordered" evidence="1">
    <location>
        <begin position="49"/>
        <end position="71"/>
    </location>
</feature>
<dbReference type="InterPro" id="IPR029063">
    <property type="entry name" value="SAM-dependent_MTases_sf"/>
</dbReference>
<accession>A0AAX4JSB6</accession>
<dbReference type="PANTHER" id="PTHR14614:SF142">
    <property type="entry name" value="FAM86 N-TERMINAL DOMAIN-CONTAINING PROTEIN"/>
    <property type="match status" value="1"/>
</dbReference>
<gene>
    <name evidence="2" type="ORF">L201_003209</name>
</gene>
<dbReference type="Proteomes" id="UP001355207">
    <property type="component" value="Chromosome 4"/>
</dbReference>
<evidence type="ECO:0000313" key="2">
    <source>
        <dbReference type="EMBL" id="WWC88301.1"/>
    </source>
</evidence>
<dbReference type="AlphaFoldDB" id="A0AAX4JSB6"/>
<dbReference type="Gene3D" id="3.40.50.150">
    <property type="entry name" value="Vaccinia Virus protein VP39"/>
    <property type="match status" value="1"/>
</dbReference>
<protein>
    <submittedName>
        <fullName evidence="2">Uncharacterized protein</fullName>
    </submittedName>
</protein>
<dbReference type="InterPro" id="IPR019410">
    <property type="entry name" value="Methyltransf_16"/>
</dbReference>
<feature type="region of interest" description="Disordered" evidence="1">
    <location>
        <begin position="249"/>
        <end position="298"/>
    </location>
</feature>
<sequence>MTNTGLIPSSFLPPLPRSQYTISPLQPADILARISILKELYLPPIHGGFTSTDKFDDEDDENHNASDIRGKKRERRFSAGLVETMDKIGLGLDVPIESTLNGLSIVKEENNMNSENGEEEEDSDIEEEEEQDNQDQEHLDPFEREWSEKWLGGIIRRTQNWIEENSDDHNDDNESNEKDYTIKDMEIILRDSTAVLAMMAGTSAAGSLTRHLIFPLLPCLSDALSTLNSINKQSSNNLTLSPETNTFLASLSTSPTSPKTSFLKHRRRQSTTSSTNLSSSPTTSTTSTSIKKQKNKSKTGKPVLPILLHDAPMGDHLSVGVQTWGSAILLGRKLALNPQDYGLFLPSDQLISKENGIRVLELGAGTGLLSILCRKLLDLKSIHDNKPTEKGLIVATDFLDSVLDNLKICVDLNVSSNPTLDTNVTQNNINEHEQGIHIAKLDWTTFPLFMESNFTENTNEEMSKFIKNAKTNEIKPFDLVLASDCVYDETHAKLLRQVASWTLKLPDENGENGGTFHILSPLRPTFAPELESIDIHFPPLSTYKPLSERQKAASRTSQVDLDLKGEGLGIKRGLKLGTRGQGKKGVKGRKGEGRVDEEGGYWWWEVGWG</sequence>